<dbReference type="SUPFAM" id="SSF56425">
    <property type="entry name" value="Succinate dehydrogenase/fumarate reductase flavoprotein, catalytic domain"/>
    <property type="match status" value="1"/>
</dbReference>
<dbReference type="Proteomes" id="UP001241603">
    <property type="component" value="Unassembled WGS sequence"/>
</dbReference>
<comment type="cofactor">
    <cofactor evidence="1">
        <name>FAD</name>
        <dbReference type="ChEBI" id="CHEBI:57692"/>
    </cofactor>
</comment>
<evidence type="ECO:0000313" key="7">
    <source>
        <dbReference type="Proteomes" id="UP001241603"/>
    </source>
</evidence>
<dbReference type="GO" id="GO:0047571">
    <property type="term" value="F:3-oxosteroid 1-dehydrogenase activity"/>
    <property type="evidence" value="ECO:0007669"/>
    <property type="project" value="UniProtKB-EC"/>
</dbReference>
<keyword evidence="7" id="KW-1185">Reference proteome</keyword>
<dbReference type="SUPFAM" id="SSF51905">
    <property type="entry name" value="FAD/NAD(P)-binding domain"/>
    <property type="match status" value="1"/>
</dbReference>
<evidence type="ECO:0000313" key="6">
    <source>
        <dbReference type="EMBL" id="MDQ0438145.1"/>
    </source>
</evidence>
<dbReference type="EMBL" id="JAUSVO010000003">
    <property type="protein sequence ID" value="MDQ0438145.1"/>
    <property type="molecule type" value="Genomic_DNA"/>
</dbReference>
<dbReference type="RefSeq" id="WP_266349052.1">
    <property type="nucleotide sequence ID" value="NZ_JAPKNG010000003.1"/>
</dbReference>
<dbReference type="EC" id="1.3.99.4" evidence="6"/>
<comment type="caution">
    <text evidence="6">The sequence shown here is derived from an EMBL/GenBank/DDBJ whole genome shotgun (WGS) entry which is preliminary data.</text>
</comment>
<dbReference type="Gene3D" id="3.50.50.60">
    <property type="entry name" value="FAD/NAD(P)-binding domain"/>
    <property type="match status" value="2"/>
</dbReference>
<keyword evidence="3" id="KW-0274">FAD</keyword>
<sequence>MHRDLVQSCDVAIIGSGSAALAAALVTSAAGLSTVILEKTAKLGGTTAMSGAGTWVPANHHAVAAGIDDTPAKALAYIRAASPPGWQETEDALWQAFTDFAPEMLAFVEARTPLRFALTPEPDPMPDLPGAQLHGRMLSPEPLSRRLIGRLRHDLRPPMLPHIFTYQEAQRLDVFHRPIASALSIWPRLLWRWLTSQRANGTALVTGLLKGCIDQGCRIETGAAVTELVMDEAGEAVRGCIVEQNGRRIALEARHGVVIATGGFEWDAERRARHFSGPVDFVTSPPGNTGDGHRMAEAVGAALAHMDQANLSAAAPHRYEGGLQGLSLYFFREPNAIVVDRMGDRFANEQDFNFGERLDARSAETGEALHLPAWVISDARLMARSPLLRRAARLQPGWLRQAETIEELAVQIGLPSDRLAETVARFNRFCAEGRDADFGREASGRAIGLKPAKTVMLPIDRPRFVAIPCNRSFVSTKGGPRTDASGAVLRRDGRRIGGLYCAGVAMANPIGTRAVGAGTTIGPNLTWGYISGRAIVAESRVAHHASNDPGETT</sequence>
<dbReference type="InterPro" id="IPR003953">
    <property type="entry name" value="FAD-dep_OxRdtase_2_FAD-bd"/>
</dbReference>
<accession>A0ABU0H8Q5</accession>
<evidence type="ECO:0000259" key="5">
    <source>
        <dbReference type="Pfam" id="PF00890"/>
    </source>
</evidence>
<evidence type="ECO:0000256" key="3">
    <source>
        <dbReference type="ARBA" id="ARBA00022827"/>
    </source>
</evidence>
<evidence type="ECO:0000256" key="1">
    <source>
        <dbReference type="ARBA" id="ARBA00001974"/>
    </source>
</evidence>
<dbReference type="PANTHER" id="PTHR43400">
    <property type="entry name" value="FUMARATE REDUCTASE"/>
    <property type="match status" value="1"/>
</dbReference>
<gene>
    <name evidence="6" type="ORF">QO014_002537</name>
</gene>
<reference evidence="6 7" key="1">
    <citation type="submission" date="2023-07" db="EMBL/GenBank/DDBJ databases">
        <title>Genomic Encyclopedia of Type Strains, Phase IV (KMG-IV): sequencing the most valuable type-strain genomes for metagenomic binning, comparative biology and taxonomic classification.</title>
        <authorList>
            <person name="Goeker M."/>
        </authorList>
    </citation>
    <scope>NUCLEOTIDE SEQUENCE [LARGE SCALE GENOMIC DNA]</scope>
    <source>
        <strain evidence="6 7">B6-8</strain>
    </source>
</reference>
<name>A0ABU0H8Q5_9HYPH</name>
<keyword evidence="4 6" id="KW-0560">Oxidoreductase</keyword>
<evidence type="ECO:0000256" key="2">
    <source>
        <dbReference type="ARBA" id="ARBA00022630"/>
    </source>
</evidence>
<organism evidence="6 7">
    <name type="scientific">Kaistia dalseonensis</name>
    <dbReference type="NCBI Taxonomy" id="410840"/>
    <lineage>
        <taxon>Bacteria</taxon>
        <taxon>Pseudomonadati</taxon>
        <taxon>Pseudomonadota</taxon>
        <taxon>Alphaproteobacteria</taxon>
        <taxon>Hyphomicrobiales</taxon>
        <taxon>Kaistiaceae</taxon>
        <taxon>Kaistia</taxon>
    </lineage>
</organism>
<dbReference type="InterPro" id="IPR036188">
    <property type="entry name" value="FAD/NAD-bd_sf"/>
</dbReference>
<proteinExistence type="predicted"/>
<dbReference type="InterPro" id="IPR027477">
    <property type="entry name" value="Succ_DH/fumarate_Rdtase_cat_sf"/>
</dbReference>
<protein>
    <submittedName>
        <fullName evidence="6">3-oxosteroid 1-dehydrogenase</fullName>
        <ecNumber evidence="6">1.3.99.4</ecNumber>
    </submittedName>
</protein>
<feature type="domain" description="FAD-dependent oxidoreductase 2 FAD-binding" evidence="5">
    <location>
        <begin position="10"/>
        <end position="520"/>
    </location>
</feature>
<evidence type="ECO:0000256" key="4">
    <source>
        <dbReference type="ARBA" id="ARBA00023002"/>
    </source>
</evidence>
<dbReference type="Pfam" id="PF00890">
    <property type="entry name" value="FAD_binding_2"/>
    <property type="match status" value="1"/>
</dbReference>
<dbReference type="InterPro" id="IPR050315">
    <property type="entry name" value="FAD-oxidoreductase_2"/>
</dbReference>
<dbReference type="PANTHER" id="PTHR43400:SF10">
    <property type="entry name" value="3-OXOSTEROID 1-DEHYDROGENASE"/>
    <property type="match status" value="1"/>
</dbReference>
<keyword evidence="2" id="KW-0285">Flavoprotein</keyword>